<dbReference type="RefSeq" id="WP_015893449.1">
    <property type="nucleotide sequence ID" value="NC_012491.1"/>
</dbReference>
<dbReference type="EMBL" id="AP008955">
    <property type="protein sequence ID" value="BAH46197.1"/>
    <property type="molecule type" value="Genomic_DNA"/>
</dbReference>
<feature type="compositionally biased region" description="Polar residues" evidence="1">
    <location>
        <begin position="138"/>
        <end position="148"/>
    </location>
</feature>
<reference evidence="3 4" key="1">
    <citation type="submission" date="2005-03" db="EMBL/GenBank/DDBJ databases">
        <title>Brevibacillus brevis strain 47, complete genome.</title>
        <authorList>
            <person name="Hosoyama A."/>
            <person name="Yamada R."/>
            <person name="Hongo Y."/>
            <person name="Terui Y."/>
            <person name="Ankai A."/>
            <person name="Masuyama W."/>
            <person name="Sekiguchi M."/>
            <person name="Takeda T."/>
            <person name="Asano K."/>
            <person name="Ohji S."/>
            <person name="Ichikawa N."/>
            <person name="Narita S."/>
            <person name="Aoki N."/>
            <person name="Miura H."/>
            <person name="Matsushita S."/>
            <person name="Sekigawa T."/>
            <person name="Yamagata H."/>
            <person name="Yoshikawa H."/>
            <person name="Udaka S."/>
            <person name="Tanikawa S."/>
            <person name="Fujita N."/>
        </authorList>
    </citation>
    <scope>NUCLEOTIDE SEQUENCE [LARGE SCALE GENOMIC DNA]</scope>
    <source>
        <strain evidence="4">47 / JCM 6285 / NBRC 100599</strain>
    </source>
</reference>
<protein>
    <submittedName>
        <fullName evidence="3">Uncharacterized protein</fullName>
    </submittedName>
</protein>
<feature type="compositionally biased region" description="Basic and acidic residues" evidence="1">
    <location>
        <begin position="65"/>
        <end position="94"/>
    </location>
</feature>
<dbReference type="Proteomes" id="UP000001877">
    <property type="component" value="Chromosome"/>
</dbReference>
<gene>
    <name evidence="3" type="ordered locus">BBR47_52200</name>
</gene>
<dbReference type="AlphaFoldDB" id="C0Z6J8"/>
<evidence type="ECO:0000256" key="1">
    <source>
        <dbReference type="SAM" id="MobiDB-lite"/>
    </source>
</evidence>
<keyword evidence="2" id="KW-0732">Signal</keyword>
<keyword evidence="4" id="KW-1185">Reference proteome</keyword>
<proteinExistence type="predicted"/>
<feature type="compositionally biased region" description="Polar residues" evidence="1">
    <location>
        <begin position="167"/>
        <end position="178"/>
    </location>
</feature>
<feature type="chain" id="PRO_5039636117" evidence="2">
    <location>
        <begin position="28"/>
        <end position="246"/>
    </location>
</feature>
<feature type="region of interest" description="Disordered" evidence="1">
    <location>
        <begin position="48"/>
        <end position="246"/>
    </location>
</feature>
<accession>C0Z6J8</accession>
<dbReference type="STRING" id="358681.BBR47_52200"/>
<feature type="compositionally biased region" description="Low complexity" evidence="1">
    <location>
        <begin position="190"/>
        <end position="204"/>
    </location>
</feature>
<evidence type="ECO:0000313" key="3">
    <source>
        <dbReference type="EMBL" id="BAH46197.1"/>
    </source>
</evidence>
<evidence type="ECO:0000256" key="2">
    <source>
        <dbReference type="SAM" id="SignalP"/>
    </source>
</evidence>
<evidence type="ECO:0000313" key="4">
    <source>
        <dbReference type="Proteomes" id="UP000001877"/>
    </source>
</evidence>
<organism evidence="3 4">
    <name type="scientific">Brevibacillus brevis (strain 47 / JCM 6285 / NBRC 100599)</name>
    <dbReference type="NCBI Taxonomy" id="358681"/>
    <lineage>
        <taxon>Bacteria</taxon>
        <taxon>Bacillati</taxon>
        <taxon>Bacillota</taxon>
        <taxon>Bacilli</taxon>
        <taxon>Bacillales</taxon>
        <taxon>Paenibacillaceae</taxon>
        <taxon>Brevibacillus</taxon>
    </lineage>
</organism>
<dbReference type="KEGG" id="bbe:BBR47_52200"/>
<dbReference type="HOGENOM" id="CLU_1127399_0_0_9"/>
<feature type="compositionally biased region" description="Polar residues" evidence="1">
    <location>
        <begin position="206"/>
        <end position="231"/>
    </location>
</feature>
<sequence length="246" mass="26581">MGKKSKWLKWKIGGSLIVSLAALFQIAKTDPAFGQAVQGVQKNDNAFGIDEDAQGYSPQIQDEAEATKEHNNEEPKNEEPKNEVPKNEVPKNEVPKNQNSQASVETVLAPVVVTTQKTAQTHDEASHSVGTTPARKSVTVQKQLSKNSVPKAVRNSKPAKSEGKQVVSATTATTQSRIQKLPASVDLPVEQQPPADIPIAQPDESTAVTSVEGNSQTEVQTEESNTTQEEAQPSEKKKSQSRSRHS</sequence>
<feature type="signal peptide" evidence="2">
    <location>
        <begin position="1"/>
        <end position="27"/>
    </location>
</feature>
<name>C0Z6J8_BREBN</name>